<dbReference type="GO" id="GO:0006312">
    <property type="term" value="P:mitotic recombination"/>
    <property type="evidence" value="ECO:0007669"/>
    <property type="project" value="TreeGrafter"/>
</dbReference>
<comment type="similarity">
    <text evidence="2 11">Belongs to the DNA mismatch repair MutS family.</text>
</comment>
<accession>A0A6H5GMY0</accession>
<dbReference type="EMBL" id="CADCXU010013542">
    <property type="protein sequence ID" value="CAB0003668.1"/>
    <property type="molecule type" value="Genomic_DNA"/>
</dbReference>
<keyword evidence="8 11" id="KW-0234">DNA repair</keyword>
<evidence type="ECO:0000256" key="5">
    <source>
        <dbReference type="ARBA" id="ARBA00022763"/>
    </source>
</evidence>
<dbReference type="InterPro" id="IPR036678">
    <property type="entry name" value="MutS_con_dom_sf"/>
</dbReference>
<dbReference type="NCBIfam" id="NF003810">
    <property type="entry name" value="PRK05399.1"/>
    <property type="match status" value="1"/>
</dbReference>
<keyword evidence="15" id="KW-1185">Reference proteome</keyword>
<evidence type="ECO:0000313" key="14">
    <source>
        <dbReference type="EMBL" id="CAB0003668.1"/>
    </source>
</evidence>
<evidence type="ECO:0000256" key="1">
    <source>
        <dbReference type="ARBA" id="ARBA00004123"/>
    </source>
</evidence>
<keyword evidence="4 11" id="KW-0547">Nucleotide-binding</keyword>
<keyword evidence="9" id="KW-0539">Nucleus</keyword>
<dbReference type="GO" id="GO:0140664">
    <property type="term" value="F:ATP-dependent DNA damage sensor activity"/>
    <property type="evidence" value="ECO:0007669"/>
    <property type="project" value="InterPro"/>
</dbReference>
<evidence type="ECO:0000256" key="2">
    <source>
        <dbReference type="ARBA" id="ARBA00006271"/>
    </source>
</evidence>
<dbReference type="PANTHER" id="PTHR11361:SF35">
    <property type="entry name" value="DNA MISMATCH REPAIR PROTEIN MSH2"/>
    <property type="match status" value="1"/>
</dbReference>
<dbReference type="SUPFAM" id="SSF52540">
    <property type="entry name" value="P-loop containing nucleoside triphosphate hydrolases"/>
    <property type="match status" value="1"/>
</dbReference>
<dbReference type="SUPFAM" id="SSF48334">
    <property type="entry name" value="DNA repair protein MutS, domain III"/>
    <property type="match status" value="1"/>
</dbReference>
<dbReference type="Proteomes" id="UP000479000">
    <property type="component" value="Unassembled WGS sequence"/>
</dbReference>
<dbReference type="Pfam" id="PF01624">
    <property type="entry name" value="MutS_I"/>
    <property type="match status" value="1"/>
</dbReference>
<dbReference type="PROSITE" id="PS00486">
    <property type="entry name" value="DNA_MISMATCH_REPAIR_2"/>
    <property type="match status" value="1"/>
</dbReference>
<dbReference type="InterPro" id="IPR007860">
    <property type="entry name" value="DNA_mmatch_repair_MutS_con_dom"/>
</dbReference>
<keyword evidence="5 11" id="KW-0227">DNA damage</keyword>
<dbReference type="InterPro" id="IPR045076">
    <property type="entry name" value="MutS"/>
</dbReference>
<evidence type="ECO:0000256" key="10">
    <source>
        <dbReference type="ARBA" id="ARBA00073545"/>
    </source>
</evidence>
<dbReference type="InterPro" id="IPR007695">
    <property type="entry name" value="DNA_mismatch_repair_MutS-lik_N"/>
</dbReference>
<dbReference type="Pfam" id="PF05190">
    <property type="entry name" value="MutS_IV"/>
    <property type="match status" value="1"/>
</dbReference>
<dbReference type="SMART" id="SM00534">
    <property type="entry name" value="MUTSac"/>
    <property type="match status" value="1"/>
</dbReference>
<dbReference type="SUPFAM" id="SSF53150">
    <property type="entry name" value="DNA repair protein MutS, domain II"/>
    <property type="match status" value="1"/>
</dbReference>
<name>A0A6H5GMY0_9HEMI</name>
<dbReference type="Gene3D" id="1.10.1420.10">
    <property type="match status" value="2"/>
</dbReference>
<evidence type="ECO:0000256" key="8">
    <source>
        <dbReference type="ARBA" id="ARBA00023204"/>
    </source>
</evidence>
<evidence type="ECO:0000256" key="7">
    <source>
        <dbReference type="ARBA" id="ARBA00023125"/>
    </source>
</evidence>
<organism evidence="14 15">
    <name type="scientific">Nesidiocoris tenuis</name>
    <dbReference type="NCBI Taxonomy" id="355587"/>
    <lineage>
        <taxon>Eukaryota</taxon>
        <taxon>Metazoa</taxon>
        <taxon>Ecdysozoa</taxon>
        <taxon>Arthropoda</taxon>
        <taxon>Hexapoda</taxon>
        <taxon>Insecta</taxon>
        <taxon>Pterygota</taxon>
        <taxon>Neoptera</taxon>
        <taxon>Paraneoptera</taxon>
        <taxon>Hemiptera</taxon>
        <taxon>Heteroptera</taxon>
        <taxon>Panheteroptera</taxon>
        <taxon>Cimicomorpha</taxon>
        <taxon>Miridae</taxon>
        <taxon>Dicyphina</taxon>
        <taxon>Nesidiocoris</taxon>
    </lineage>
</organism>
<dbReference type="Pfam" id="PF00488">
    <property type="entry name" value="MutS_V"/>
    <property type="match status" value="1"/>
</dbReference>
<keyword evidence="6" id="KW-0067">ATP-binding</keyword>
<sequence>MVKTDEKTCFILTKKVSCCGNILWFEKCNTSEYAAGGHRPTRSDAAKHYAIRKSQSKVLLFRILQCFRQLQVIFHTVWRRRVKILILSPPIGDHWRGSNSRRPQRRRLYLDLETASSTDDWLHCARHRLIVNFTRSAKRFRDIHQRDPLLHDELLLRVGQSMGQKSFHGRQELVILQTTLTLRFFNRGDFYTVHGADAETAARYIFRTTSFIKTIGSGKETLDTMILNKNQFESYVKDLLLVLQYRVEVYSNPGKKSQSSWTLEFKGSPGNLSQFEDILFSSDSDQVLGNSVLGVKYDGKTKTVGVALVDNVDHSFSVAEFPDDEHFSNLESVIVQFGPKECIGASDSSAESDQLKKITDRCGIMFTARKKSELSVDGLAQDLSRLLKFKDGQQQNAQAIPQFALTVAMSALNAVIKYLELISDSEKFGLYRIENLDRQRFVYLDSAAVSALSVSSPSDQPNKGQSMTIVDLLDKCRTAQGHRLLQQWVKQPLKDMNVINERLDIVELIFNDTILRQSLYEELLRKIPDLQVLSKKLERKKSNLQDCYRIFQAIHKLPSLIKALEESNSGECHPTLRDAIIDPLKDAIKDMAKYQDMIESTIDMSLVDKGEYLVKAEFDEDLQNLREKMDELEDSLGVELNRAARDLSLDPKKTLKLESNSQFGYFFRVTLKEEKCLRNNKKYHQIDTNKAGIRFRSDKLQEINEEYLAKMEQYTSHQESIVSEVTSIAAGYAPSLQLISGLLARLDVLTSFAVVASSSCNPYVRPKMFSQGSRRFKLLEARHPCVELVDNVSFIPNDAEFSEESLFHVITGPNMGGKSTFIRSIGCIALMAHIGSFVPCSSAEISILDAILARVGASDSTLKGMSTFMVEMVETAGILKMATRDSLVIIDELGRGTSTYEGCGIAWAIAEHLAATAKSFSLFATHFHELTRLADEIDSVKNFHVTATTLADAFTLLYQVKPGACDQSFGIHVAQMARFPDSVIEEAKTKLLELEDYQSEHVGGNDVQKRKYILEGEGLIKGALSKCKLLKLDEMTDDEVQAQIENLSKEVQSHDNPYIAALLNRKTNTHDSLVFEIGFVSDHQHGEFVAILDAKDLTVEFVNFVEAGAIRGFSGFGTTATSTQAPTFGGFGSTTTSQATTFSGFGAPTTTTSGFSFGGFGTTTTATSTTPSLFSGFGQPQTQTGGGCDADLRLDETFWTVSGE</sequence>
<dbReference type="AlphaFoldDB" id="A0A6H5GMY0"/>
<evidence type="ECO:0000256" key="6">
    <source>
        <dbReference type="ARBA" id="ARBA00022840"/>
    </source>
</evidence>
<dbReference type="FunFam" id="1.10.1420.10:FF:000003">
    <property type="entry name" value="DNA mismatch repair protein"/>
    <property type="match status" value="1"/>
</dbReference>
<dbReference type="InterPro" id="IPR036187">
    <property type="entry name" value="DNA_mismatch_repair_MutS_sf"/>
</dbReference>
<dbReference type="FunFam" id="3.40.50.300:FF:005021">
    <property type="entry name" value="Predicted protein"/>
    <property type="match status" value="1"/>
</dbReference>
<dbReference type="InterPro" id="IPR007861">
    <property type="entry name" value="DNA_mismatch_repair_MutS_clamp"/>
</dbReference>
<evidence type="ECO:0000313" key="15">
    <source>
        <dbReference type="Proteomes" id="UP000479000"/>
    </source>
</evidence>
<dbReference type="GO" id="GO:0005524">
    <property type="term" value="F:ATP binding"/>
    <property type="evidence" value="ECO:0007669"/>
    <property type="project" value="UniProtKB-KW"/>
</dbReference>
<dbReference type="InterPro" id="IPR027417">
    <property type="entry name" value="P-loop_NTPase"/>
</dbReference>
<dbReference type="InterPro" id="IPR016151">
    <property type="entry name" value="DNA_mismatch_repair_MutS_N"/>
</dbReference>
<dbReference type="GO" id="GO:0006298">
    <property type="term" value="P:mismatch repair"/>
    <property type="evidence" value="ECO:0007669"/>
    <property type="project" value="InterPro"/>
</dbReference>
<dbReference type="Gene3D" id="3.40.1170.10">
    <property type="entry name" value="DNA repair protein MutS, domain I"/>
    <property type="match status" value="1"/>
</dbReference>
<evidence type="ECO:0000256" key="11">
    <source>
        <dbReference type="RuleBase" id="RU003756"/>
    </source>
</evidence>
<gene>
    <name evidence="14" type="ORF">NTEN_LOCUS9178</name>
</gene>
<dbReference type="Pfam" id="PF05188">
    <property type="entry name" value="MutS_II"/>
    <property type="match status" value="1"/>
</dbReference>
<proteinExistence type="inferred from homology"/>
<dbReference type="GO" id="GO:0032301">
    <property type="term" value="C:MutSalpha complex"/>
    <property type="evidence" value="ECO:0007669"/>
    <property type="project" value="TreeGrafter"/>
</dbReference>
<evidence type="ECO:0000259" key="13">
    <source>
        <dbReference type="PROSITE" id="PS00486"/>
    </source>
</evidence>
<dbReference type="PANTHER" id="PTHR11361">
    <property type="entry name" value="DNA MISMATCH REPAIR PROTEIN MUTS FAMILY MEMBER"/>
    <property type="match status" value="1"/>
</dbReference>
<evidence type="ECO:0000256" key="12">
    <source>
        <dbReference type="SAM" id="Coils"/>
    </source>
</evidence>
<evidence type="ECO:0000256" key="3">
    <source>
        <dbReference type="ARBA" id="ARBA00019549"/>
    </source>
</evidence>
<evidence type="ECO:0000256" key="4">
    <source>
        <dbReference type="ARBA" id="ARBA00022741"/>
    </source>
</evidence>
<keyword evidence="12" id="KW-0175">Coiled coil</keyword>
<dbReference type="Pfam" id="PF05192">
    <property type="entry name" value="MutS_III"/>
    <property type="match status" value="1"/>
</dbReference>
<feature type="coiled-coil region" evidence="12">
    <location>
        <begin position="615"/>
        <end position="642"/>
    </location>
</feature>
<dbReference type="Gene3D" id="3.30.420.110">
    <property type="entry name" value="MutS, connector domain"/>
    <property type="match status" value="1"/>
</dbReference>
<dbReference type="OrthoDB" id="295033at2759"/>
<reference evidence="14 15" key="1">
    <citation type="submission" date="2020-02" db="EMBL/GenBank/DDBJ databases">
        <authorList>
            <person name="Ferguson B K."/>
        </authorList>
    </citation>
    <scope>NUCLEOTIDE SEQUENCE [LARGE SCALE GENOMIC DNA]</scope>
</reference>
<dbReference type="FunFam" id="3.30.420.110:FF:000002">
    <property type="entry name" value="DNA mismatch repair protein"/>
    <property type="match status" value="1"/>
</dbReference>
<dbReference type="Gene3D" id="3.40.50.300">
    <property type="entry name" value="P-loop containing nucleotide triphosphate hydrolases"/>
    <property type="match status" value="1"/>
</dbReference>
<feature type="domain" description="DNA mismatch repair proteins mutS family" evidence="13">
    <location>
        <begin position="886"/>
        <end position="902"/>
    </location>
</feature>
<protein>
    <recommendedName>
        <fullName evidence="10">DNA mismatch repair protein MSH2</fullName>
    </recommendedName>
    <alternativeName>
        <fullName evidence="3">DNA mismatch repair protein Msh2</fullName>
    </alternativeName>
</protein>
<keyword evidence="7 11" id="KW-0238">DNA-binding</keyword>
<comment type="function">
    <text evidence="11">Component of the post-replicative DNA mismatch repair system (MMR).</text>
</comment>
<dbReference type="InterPro" id="IPR000432">
    <property type="entry name" value="DNA_mismatch_repair_MutS_C"/>
</dbReference>
<dbReference type="GO" id="GO:0030983">
    <property type="term" value="F:mismatched DNA binding"/>
    <property type="evidence" value="ECO:0007669"/>
    <property type="project" value="InterPro"/>
</dbReference>
<comment type="subcellular location">
    <subcellularLocation>
        <location evidence="1">Nucleus</location>
    </subcellularLocation>
</comment>
<evidence type="ECO:0000256" key="9">
    <source>
        <dbReference type="ARBA" id="ARBA00023242"/>
    </source>
</evidence>
<dbReference type="InterPro" id="IPR007696">
    <property type="entry name" value="DNA_mismatch_repair_MutS_core"/>
</dbReference>
<dbReference type="SMART" id="SM00533">
    <property type="entry name" value="MUTSd"/>
    <property type="match status" value="1"/>
</dbReference>